<dbReference type="PROSITE" id="PS00383">
    <property type="entry name" value="TYR_PHOSPHATASE_1"/>
    <property type="match status" value="1"/>
</dbReference>
<dbReference type="EMBL" id="UFAJ01000270">
    <property type="protein sequence ID" value="SSD60095.1"/>
    <property type="molecule type" value="Genomic_DNA"/>
</dbReference>
<feature type="domain" description="Tyrosine-protein phosphatase" evidence="4">
    <location>
        <begin position="700"/>
        <end position="1042"/>
    </location>
</feature>
<feature type="domain" description="Tyrosine specific protein phosphatases" evidence="5">
    <location>
        <begin position="913"/>
        <end position="1033"/>
    </location>
</feature>
<dbReference type="InterPro" id="IPR016130">
    <property type="entry name" value="Tyr_Pase_AS"/>
</dbReference>
<dbReference type="SUPFAM" id="SSF52799">
    <property type="entry name" value="(Phosphotyrosine protein) phosphatases II"/>
    <property type="match status" value="1"/>
</dbReference>
<dbReference type="InterPro" id="IPR029021">
    <property type="entry name" value="Prot-tyrosine_phosphatase-like"/>
</dbReference>
<dbReference type="GO" id="GO:0004725">
    <property type="term" value="F:protein tyrosine phosphatase activity"/>
    <property type="evidence" value="ECO:0007669"/>
    <property type="project" value="UniProtKB-EC"/>
</dbReference>
<dbReference type="EC" id="3.1.3.48" evidence="2"/>
<evidence type="ECO:0000259" key="5">
    <source>
        <dbReference type="PROSITE" id="PS50056"/>
    </source>
</evidence>
<feature type="domain" description="Rhodanese" evidence="6">
    <location>
        <begin position="179"/>
        <end position="321"/>
    </location>
</feature>
<evidence type="ECO:0000256" key="3">
    <source>
        <dbReference type="SAM" id="MobiDB-lite"/>
    </source>
</evidence>
<dbReference type="SMART" id="SM00450">
    <property type="entry name" value="RHOD"/>
    <property type="match status" value="1"/>
</dbReference>
<feature type="compositionally biased region" description="Low complexity" evidence="3">
    <location>
        <begin position="973"/>
        <end position="990"/>
    </location>
</feature>
<dbReference type="PRINTS" id="PR00700">
    <property type="entry name" value="PRTYPHPHTASE"/>
</dbReference>
<comment type="similarity">
    <text evidence="1">Belongs to the protein-tyrosine phosphatase family. Non-receptor class subfamily.</text>
</comment>
<dbReference type="InterPro" id="IPR001763">
    <property type="entry name" value="Rhodanese-like_dom"/>
</dbReference>
<dbReference type="InterPro" id="IPR036873">
    <property type="entry name" value="Rhodanese-like_dom_sf"/>
</dbReference>
<dbReference type="InterPro" id="IPR000387">
    <property type="entry name" value="Tyr_Pase_dom"/>
</dbReference>
<dbReference type="PANTHER" id="PTHR19134">
    <property type="entry name" value="RECEPTOR-TYPE TYROSINE-PROTEIN PHOSPHATASE"/>
    <property type="match status" value="1"/>
</dbReference>
<keyword evidence="8" id="KW-1185">Reference proteome</keyword>
<sequence length="1087" mass="121443">MTTTPRGSQQEKQQSLKSTEKIVNIANTTTIESTTKNISNKDTSCDNITLESRPTTGQNKDDLNLQKNYFEFPDSYITDGGERKFRNNSMTCLSVGDCQRHTKNNSVDYPATAKILTKSNTSSAILLNKKSFTSSLPIYQPPFYHKSINARKIPKHKDCHIMQSKTLHDIILKSKDSTIKGNTIIIDARPFTEYSRSKIQNSIHISLPSTLLKRKNFNLKKLLESLPLSDYTRLSNALSLGLNAPTATNIIIYDNCVNQSEKSGISPVCHYLSLKFIDWANEEKDDSSVSSSNIITDHDISIFVLNCGFDEFAKRYPDSIKSIVFQNNNNNNTNNGSTSTTPLGSTFPMDFFESSNKNDMNLNNNSSDSSGSSNSCFSALSSTSTNPFLSNNSSSYISPSPSVFRDGNMSTLSTINSNESVLTPSPSPVSALLTFQLPPLNYNNGTSATNYSSPSTPLCNSIFNNNNNIITANGKNNNGDCSMHKNYTHTPNSNTSHTKNKSNTSYLNNSLFRSPHNEEICDINTYIDAVNATEFSRLNINSSINSLNDTISHNNIPIFSSLYNCNISSNLNATQKVNSTAVNNKTLGGSSRMLRPDHILSTTPPSNATGEKHGIADLLIFQKKYNLVKAQYPEAEFNKKVPIWFRHLLENTTKFQFIEKFQTLDIKEKNRLNEFLNSPHGNTNSDSIVISSCGFEMGTKNRYKGILPYEHTRVILNNQQISTSVVDRNMCFPSELDGRGNGTNSDENCYINANYLSYSAPDMSIAGTSTDSFKTNGSTKYIATQAPLLDTIRDFYLCVLNNNVPVIISLTEQFENGVEKCTNFWKDNEYDGLKVKILSEEALENYHQLECHNCDSSTNTKSDIILRRIQLEYHNKLGKLTYFETLQIQMTNWPDMSVPTCCCSILRIINLKNIVLNRLKKKYQEKKEGGNDFVILVHCSAGCGRTGTVCVVDSILSNLTMLDKIGVSAAATSATDNNNNSTNNNNNNNNIQDESNIDNGNACTTSAPDPIYEAVDIFRKQRVSIVQNVNQFLLIYDCLILFFSLNLQKPTNNTLWNDLNYLDGKLPIINDFFLDKFNEKNTSQYYN</sequence>
<dbReference type="InterPro" id="IPR003595">
    <property type="entry name" value="Tyr_Pase_cat"/>
</dbReference>
<evidence type="ECO:0000259" key="4">
    <source>
        <dbReference type="PROSITE" id="PS50055"/>
    </source>
</evidence>
<dbReference type="PANTHER" id="PTHR19134:SF547">
    <property type="entry name" value="TYROSINE-PROTEIN PHOSPHATASE 3"/>
    <property type="match status" value="1"/>
</dbReference>
<dbReference type="Proteomes" id="UP000262825">
    <property type="component" value="Unassembled WGS sequence"/>
</dbReference>
<reference evidence="8" key="1">
    <citation type="submission" date="2018-06" db="EMBL/GenBank/DDBJ databases">
        <authorList>
            <person name="Guldener U."/>
        </authorList>
    </citation>
    <scope>NUCLEOTIDE SEQUENCE [LARGE SCALE GENOMIC DNA]</scope>
    <source>
        <strain evidence="8">UTAD17</strain>
    </source>
</reference>
<organism evidence="7 8">
    <name type="scientific">Saccharomycodes ludwigii</name>
    <dbReference type="NCBI Taxonomy" id="36035"/>
    <lineage>
        <taxon>Eukaryota</taxon>
        <taxon>Fungi</taxon>
        <taxon>Dikarya</taxon>
        <taxon>Ascomycota</taxon>
        <taxon>Saccharomycotina</taxon>
        <taxon>Saccharomycetes</taxon>
        <taxon>Saccharomycodales</taxon>
        <taxon>Saccharomycodaceae</taxon>
        <taxon>Saccharomycodes</taxon>
    </lineage>
</organism>
<dbReference type="Pfam" id="PF00102">
    <property type="entry name" value="Y_phosphatase"/>
    <property type="match status" value="1"/>
</dbReference>
<proteinExistence type="inferred from homology"/>
<feature type="region of interest" description="Disordered" evidence="3">
    <location>
        <begin position="973"/>
        <end position="999"/>
    </location>
</feature>
<dbReference type="VEuPathDB" id="FungiDB:SCODWIG_01856"/>
<dbReference type="SMART" id="SM00404">
    <property type="entry name" value="PTPc_motif"/>
    <property type="match status" value="1"/>
</dbReference>
<evidence type="ECO:0000256" key="1">
    <source>
        <dbReference type="ARBA" id="ARBA00009649"/>
    </source>
</evidence>
<name>A0A376B5X3_9ASCO</name>
<dbReference type="AlphaFoldDB" id="A0A376B5X3"/>
<protein>
    <recommendedName>
        <fullName evidence="2">protein-tyrosine-phosphatase</fullName>
        <ecNumber evidence="2">3.1.3.48</ecNumber>
    </recommendedName>
</protein>
<evidence type="ECO:0000313" key="7">
    <source>
        <dbReference type="EMBL" id="SSD60095.1"/>
    </source>
</evidence>
<evidence type="ECO:0000259" key="6">
    <source>
        <dbReference type="PROSITE" id="PS50206"/>
    </source>
</evidence>
<dbReference type="PROSITE" id="PS50206">
    <property type="entry name" value="RHODANESE_3"/>
    <property type="match status" value="1"/>
</dbReference>
<dbReference type="PROSITE" id="PS50055">
    <property type="entry name" value="TYR_PHOSPHATASE_PTP"/>
    <property type="match status" value="1"/>
</dbReference>
<gene>
    <name evidence="7" type="ORF">SCODWIG_01856</name>
</gene>
<dbReference type="InterPro" id="IPR000242">
    <property type="entry name" value="PTP_cat"/>
</dbReference>
<dbReference type="PROSITE" id="PS50056">
    <property type="entry name" value="TYR_PHOSPHATASE_2"/>
    <property type="match status" value="1"/>
</dbReference>
<evidence type="ECO:0000256" key="2">
    <source>
        <dbReference type="ARBA" id="ARBA00013064"/>
    </source>
</evidence>
<dbReference type="SUPFAM" id="SSF52821">
    <property type="entry name" value="Rhodanese/Cell cycle control phosphatase"/>
    <property type="match status" value="1"/>
</dbReference>
<accession>A0A376B5X3</accession>
<dbReference type="InterPro" id="IPR050348">
    <property type="entry name" value="Protein-Tyr_Phosphatase"/>
</dbReference>
<dbReference type="Gene3D" id="3.40.250.10">
    <property type="entry name" value="Rhodanese-like domain"/>
    <property type="match status" value="1"/>
</dbReference>
<dbReference type="Pfam" id="PF00581">
    <property type="entry name" value="Rhodanese"/>
    <property type="match status" value="1"/>
</dbReference>
<dbReference type="Gene3D" id="3.90.190.10">
    <property type="entry name" value="Protein tyrosine phosphatase superfamily"/>
    <property type="match status" value="1"/>
</dbReference>
<dbReference type="SMART" id="SM00194">
    <property type="entry name" value="PTPc"/>
    <property type="match status" value="1"/>
</dbReference>
<evidence type="ECO:0000313" key="8">
    <source>
        <dbReference type="Proteomes" id="UP000262825"/>
    </source>
</evidence>